<name>A0A0N7L879_PLAHL</name>
<dbReference type="GeneID" id="59052961"/>
<dbReference type="Proteomes" id="UP000054928">
    <property type="component" value="Unassembled WGS sequence"/>
</dbReference>
<keyword evidence="2" id="KW-1185">Reference proteome</keyword>
<evidence type="ECO:0000313" key="2">
    <source>
        <dbReference type="Proteomes" id="UP000054928"/>
    </source>
</evidence>
<reference evidence="2" key="1">
    <citation type="submission" date="2014-09" db="EMBL/GenBank/DDBJ databases">
        <authorList>
            <person name="Sharma Rahul"/>
            <person name="Thines Marco"/>
        </authorList>
    </citation>
    <scope>NUCLEOTIDE SEQUENCE [LARGE SCALE GENOMIC DNA]</scope>
</reference>
<proteinExistence type="predicted"/>
<dbReference type="RefSeq" id="XP_036263484.1">
    <property type="nucleotide sequence ID" value="XM_036407242.1"/>
</dbReference>
<dbReference type="EMBL" id="CCYD01003042">
    <property type="protein sequence ID" value="CEG49123.1"/>
    <property type="molecule type" value="Genomic_DNA"/>
</dbReference>
<evidence type="ECO:0000313" key="1">
    <source>
        <dbReference type="EMBL" id="CEG49123.1"/>
    </source>
</evidence>
<protein>
    <submittedName>
        <fullName evidence="1">Uncharacterized protein</fullName>
    </submittedName>
</protein>
<dbReference type="AlphaFoldDB" id="A0A0N7L879"/>
<sequence length="61" mass="7176">MLFFSLRFNRVSSFFSMVCHLYFSDTENNDYDTMYHNVVHRRCLSVHHCNRNAAACGLPAE</sequence>
<accession>A0A0N7L879</accession>
<organism evidence="1 2">
    <name type="scientific">Plasmopara halstedii</name>
    <name type="common">Downy mildew of sunflower</name>
    <dbReference type="NCBI Taxonomy" id="4781"/>
    <lineage>
        <taxon>Eukaryota</taxon>
        <taxon>Sar</taxon>
        <taxon>Stramenopiles</taxon>
        <taxon>Oomycota</taxon>
        <taxon>Peronosporomycetes</taxon>
        <taxon>Peronosporales</taxon>
        <taxon>Peronosporaceae</taxon>
        <taxon>Plasmopara</taxon>
    </lineage>
</organism>